<name>E1Z5U2_CHLVA</name>
<dbReference type="InterPro" id="IPR037207">
    <property type="entry name" value="Nuop51_4Fe4S-bd_sf"/>
</dbReference>
<evidence type="ECO:0000256" key="1">
    <source>
        <dbReference type="ARBA" id="ARBA00001917"/>
    </source>
</evidence>
<dbReference type="GO" id="GO:0003723">
    <property type="term" value="F:RNA binding"/>
    <property type="evidence" value="ECO:0007669"/>
    <property type="project" value="UniProtKB-UniRule"/>
</dbReference>
<dbReference type="GO" id="GO:0051539">
    <property type="term" value="F:4 iron, 4 sulfur cluster binding"/>
    <property type="evidence" value="ECO:0007669"/>
    <property type="project" value="UniProtKB-KW"/>
</dbReference>
<comment type="cofactor">
    <cofactor evidence="1">
        <name>FMN</name>
        <dbReference type="ChEBI" id="CHEBI:58210"/>
    </cofactor>
</comment>
<feature type="domain" description="RRM" evidence="15">
    <location>
        <begin position="6"/>
        <end position="79"/>
    </location>
</feature>
<dbReference type="InterPro" id="IPR000504">
    <property type="entry name" value="RRM_dom"/>
</dbReference>
<evidence type="ECO:0000256" key="2">
    <source>
        <dbReference type="ARBA" id="ARBA00001966"/>
    </source>
</evidence>
<accession>E1Z5U2</accession>
<dbReference type="SUPFAM" id="SSF140490">
    <property type="entry name" value="Nqo1C-terminal domain-like"/>
    <property type="match status" value="1"/>
</dbReference>
<keyword evidence="9" id="KW-0408">Iron</keyword>
<protein>
    <recommendedName>
        <fullName evidence="15">RRM domain-containing protein</fullName>
    </recommendedName>
</protein>
<feature type="compositionally biased region" description="Basic and acidic residues" evidence="14">
    <location>
        <begin position="77"/>
        <end position="93"/>
    </location>
</feature>
<dbReference type="EMBL" id="GL433837">
    <property type="protein sequence ID" value="EFN58816.1"/>
    <property type="molecule type" value="Genomic_DNA"/>
</dbReference>
<dbReference type="NCBIfam" id="TIGR01959">
    <property type="entry name" value="nuoF_fam"/>
    <property type="match status" value="1"/>
</dbReference>
<dbReference type="SMART" id="SM00928">
    <property type="entry name" value="NADH_4Fe-4S"/>
    <property type="match status" value="1"/>
</dbReference>
<evidence type="ECO:0000256" key="8">
    <source>
        <dbReference type="ARBA" id="ARBA00022967"/>
    </source>
</evidence>
<evidence type="ECO:0000256" key="13">
    <source>
        <dbReference type="SAM" id="Coils"/>
    </source>
</evidence>
<keyword evidence="6" id="KW-0288">FMN</keyword>
<organism evidence="17">
    <name type="scientific">Chlorella variabilis</name>
    <name type="common">Green alga</name>
    <dbReference type="NCBI Taxonomy" id="554065"/>
    <lineage>
        <taxon>Eukaryota</taxon>
        <taxon>Viridiplantae</taxon>
        <taxon>Chlorophyta</taxon>
        <taxon>core chlorophytes</taxon>
        <taxon>Trebouxiophyceae</taxon>
        <taxon>Chlorellales</taxon>
        <taxon>Chlorellaceae</taxon>
        <taxon>Chlorella clade</taxon>
        <taxon>Chlorella</taxon>
    </lineage>
</organism>
<evidence type="ECO:0000313" key="16">
    <source>
        <dbReference type="EMBL" id="EFN58816.1"/>
    </source>
</evidence>
<dbReference type="Gene3D" id="3.10.20.600">
    <property type="match status" value="1"/>
</dbReference>
<evidence type="ECO:0000256" key="5">
    <source>
        <dbReference type="ARBA" id="ARBA00022630"/>
    </source>
</evidence>
<dbReference type="OrthoDB" id="42889at2759"/>
<keyword evidence="11" id="KW-0520">NAD</keyword>
<dbReference type="PROSITE" id="PS00645">
    <property type="entry name" value="COMPLEX1_51K_2"/>
    <property type="match status" value="1"/>
</dbReference>
<dbReference type="GO" id="GO:0010181">
    <property type="term" value="F:FMN binding"/>
    <property type="evidence" value="ECO:0007669"/>
    <property type="project" value="InterPro"/>
</dbReference>
<feature type="domain" description="RRM" evidence="15">
    <location>
        <begin position="102"/>
        <end position="180"/>
    </location>
</feature>
<dbReference type="Gene3D" id="3.40.50.11540">
    <property type="entry name" value="NADH-ubiquinone oxidoreductase 51kDa subunit"/>
    <property type="match status" value="1"/>
</dbReference>
<evidence type="ECO:0000256" key="14">
    <source>
        <dbReference type="SAM" id="MobiDB-lite"/>
    </source>
</evidence>
<dbReference type="SUPFAM" id="SSF54928">
    <property type="entry name" value="RNA-binding domain, RBD"/>
    <property type="match status" value="2"/>
</dbReference>
<dbReference type="Proteomes" id="UP000008141">
    <property type="component" value="Unassembled WGS sequence"/>
</dbReference>
<dbReference type="SMART" id="SM00360">
    <property type="entry name" value="RRM"/>
    <property type="match status" value="2"/>
</dbReference>
<feature type="compositionally biased region" description="Gly residues" evidence="14">
    <location>
        <begin position="266"/>
        <end position="277"/>
    </location>
</feature>
<dbReference type="InterPro" id="IPR011538">
    <property type="entry name" value="Nuo51_FMN-bd"/>
</dbReference>
<dbReference type="FunFam" id="3.40.50.11540:FF:000001">
    <property type="entry name" value="NADH dehydrogenase [ubiquinone] flavoprotein 1, mitochondrial"/>
    <property type="match status" value="1"/>
</dbReference>
<dbReference type="GO" id="GO:0046872">
    <property type="term" value="F:metal ion binding"/>
    <property type="evidence" value="ECO:0007669"/>
    <property type="project" value="UniProtKB-KW"/>
</dbReference>
<dbReference type="SUPFAM" id="SSF142019">
    <property type="entry name" value="Nqo1 FMN-binding domain-like"/>
    <property type="match status" value="1"/>
</dbReference>
<dbReference type="InterPro" id="IPR012677">
    <property type="entry name" value="Nucleotide-bd_a/b_plait_sf"/>
</dbReference>
<evidence type="ECO:0000313" key="17">
    <source>
        <dbReference type="Proteomes" id="UP000008141"/>
    </source>
</evidence>
<evidence type="ECO:0000256" key="10">
    <source>
        <dbReference type="ARBA" id="ARBA00023014"/>
    </source>
</evidence>
<evidence type="ECO:0000256" key="11">
    <source>
        <dbReference type="ARBA" id="ARBA00023027"/>
    </source>
</evidence>
<dbReference type="GO" id="GO:0005739">
    <property type="term" value="C:mitochondrion"/>
    <property type="evidence" value="ECO:0007669"/>
    <property type="project" value="GOC"/>
</dbReference>
<evidence type="ECO:0000256" key="9">
    <source>
        <dbReference type="ARBA" id="ARBA00023004"/>
    </source>
</evidence>
<dbReference type="NCBIfam" id="NF010120">
    <property type="entry name" value="PRK13596.1"/>
    <property type="match status" value="1"/>
</dbReference>
<comment type="similarity">
    <text evidence="3">Belongs to the complex I 51 kDa subunit family.</text>
</comment>
<feature type="region of interest" description="Disordered" evidence="14">
    <location>
        <begin position="733"/>
        <end position="753"/>
    </location>
</feature>
<dbReference type="GeneID" id="17358323"/>
<dbReference type="InterPro" id="IPR019575">
    <property type="entry name" value="Nuop51_4Fe4S-bd"/>
</dbReference>
<feature type="coiled-coil region" evidence="13">
    <location>
        <begin position="405"/>
        <end position="432"/>
    </location>
</feature>
<dbReference type="Pfam" id="PF00076">
    <property type="entry name" value="RRM_1"/>
    <property type="match status" value="2"/>
</dbReference>
<dbReference type="GO" id="GO:0006120">
    <property type="term" value="P:mitochondrial electron transport, NADH to ubiquinone"/>
    <property type="evidence" value="ECO:0007669"/>
    <property type="project" value="TreeGrafter"/>
</dbReference>
<dbReference type="InterPro" id="IPR001949">
    <property type="entry name" value="NADH-UbQ_OxRdtase_51kDa_CS"/>
</dbReference>
<evidence type="ECO:0000256" key="6">
    <source>
        <dbReference type="ARBA" id="ARBA00022643"/>
    </source>
</evidence>
<dbReference type="eggNOG" id="KOG4205">
    <property type="taxonomic scope" value="Eukaryota"/>
</dbReference>
<dbReference type="InterPro" id="IPR050837">
    <property type="entry name" value="ComplexI_51kDa_subunit"/>
</dbReference>
<dbReference type="AlphaFoldDB" id="E1Z5U2"/>
<dbReference type="InterPro" id="IPR035979">
    <property type="entry name" value="RBD_domain_sf"/>
</dbReference>
<sequence length="949" mass="101358">MAKQEGKVFIGGLSWETTDQKLRAYFENYGTVQEAFVSYDKHTGRPRGFGFVVFADPIIADKVISVQHTIDRREVEAKKALPKDESPVRKEEQAASGGHRTKKVFVGGLAATVDEDTFRAYFEEFGLVDDAVVMFDHENKRPRGFGFITFADEESVDAVFARGTIQTIHDKQIEIKRAVPRDSMPPSPRALQHRSPMAHHPGVPPAYDHMPPEMYHHRRGPPPHYGGRGGYGGAGPGGYAGGGYRGGYAAPAMHAGMQPHHGGYGGGGGLSRGGGGMRSPPHHAQHHMGGGGLPPQPFTPPAVVTGIPANMAATPEGAAAIAGGQAVAAALPVMGNAPTMAAQRNQLAAMSAAAAATPLQPSQLVASFGALPSNVQAAAAAAAATHLGSPPAAYGMPDATSAAAAAQQQAVAAQAQAQVQAAAQNLAELQQQLAPACLPAALACGRSLWSTLSRLGEEGRSSVPGRPSYSTGAAEARTHGNLQDSDRIFTNLYGRHDPFLEGAQKRGDWYRTADLIGKGPEWIISEVKASGIRGRGGAGFSTGLKWSFMPKNFDRPHYLVVNGDEGEPGTSKDREIMRHDPHKLLEGILLAGVATRAQAAYIYIRGEYRNYRHSLERAIGEAYQAGYLGKNACGSGMDFHVYTQQGAGAYVCGEETALLESLEGKQGRPRLKPPYPANAGLYGCPTTINNVETIASIPAILRRGSSWYSSLGRRNNTGTKLFSIRHATASQCPRGCRPRQPPVHGGGGDEHTSQARQELIEKHAGGVRGGWDNLLAVIPGGSSVPLVPQSVASEVLMDYDSLQEAGTYFGTGAVIVMDKSTDIVEAIRRLSWFYKHESCGQCTPCREGSGWLWDILTRIQTGEADVKEIDMAISISKIIEGHTICALGDAAAWPVQGLIRHFRPLVEERIRERQAARANNQLPPLDDLHRKPHHREGLTIPAGSLQHAI</sequence>
<feature type="region of interest" description="Disordered" evidence="14">
    <location>
        <begin position="180"/>
        <end position="202"/>
    </location>
</feature>
<dbReference type="Pfam" id="PF01512">
    <property type="entry name" value="Complex1_51K"/>
    <property type="match status" value="1"/>
</dbReference>
<keyword evidence="5" id="KW-0285">Flavoprotein</keyword>
<dbReference type="PANTHER" id="PTHR11780">
    <property type="entry name" value="NADH-UBIQUINONE OXIDOREDUCTASE FLAVOPROTEIN 1 NDUFV1"/>
    <property type="match status" value="1"/>
</dbReference>
<feature type="region of interest" description="Disordered" evidence="14">
    <location>
        <begin position="921"/>
        <end position="949"/>
    </location>
</feature>
<evidence type="ECO:0000256" key="3">
    <source>
        <dbReference type="ARBA" id="ARBA00007523"/>
    </source>
</evidence>
<dbReference type="FunFam" id="1.20.1440.230:FF:000001">
    <property type="entry name" value="Mitochondrial NADH dehydrogenase flavoprotein 1"/>
    <property type="match status" value="1"/>
</dbReference>
<dbReference type="eggNOG" id="KOG2658">
    <property type="taxonomic scope" value="Eukaryota"/>
</dbReference>
<gene>
    <name evidence="16" type="ORF">CHLNCDRAFT_56910</name>
</gene>
<dbReference type="RefSeq" id="XP_005850918.1">
    <property type="nucleotide sequence ID" value="XM_005850856.1"/>
</dbReference>
<keyword evidence="13" id="KW-0175">Coiled coil</keyword>
<keyword evidence="7" id="KW-0479">Metal-binding</keyword>
<keyword evidence="12" id="KW-0694">RNA-binding</keyword>
<dbReference type="STRING" id="554065.E1Z5U2"/>
<dbReference type="PROSITE" id="PS50102">
    <property type="entry name" value="RRM"/>
    <property type="match status" value="2"/>
</dbReference>
<evidence type="ECO:0000256" key="7">
    <source>
        <dbReference type="ARBA" id="ARBA00022723"/>
    </source>
</evidence>
<feature type="region of interest" description="Disordered" evidence="14">
    <location>
        <begin position="77"/>
        <end position="99"/>
    </location>
</feature>
<dbReference type="Gene3D" id="3.30.70.330">
    <property type="match status" value="2"/>
</dbReference>
<keyword evidence="17" id="KW-1185">Reference proteome</keyword>
<dbReference type="GO" id="GO:0051287">
    <property type="term" value="F:NAD binding"/>
    <property type="evidence" value="ECO:0007669"/>
    <property type="project" value="InterPro"/>
</dbReference>
<comment type="cofactor">
    <cofactor evidence="2">
        <name>[4Fe-4S] cluster</name>
        <dbReference type="ChEBI" id="CHEBI:49883"/>
    </cofactor>
</comment>
<dbReference type="Pfam" id="PF10589">
    <property type="entry name" value="NADH_4Fe-4S"/>
    <property type="match status" value="1"/>
</dbReference>
<evidence type="ECO:0000256" key="4">
    <source>
        <dbReference type="ARBA" id="ARBA00022485"/>
    </source>
</evidence>
<keyword evidence="10" id="KW-0411">Iron-sulfur</keyword>
<keyword evidence="8" id="KW-1278">Translocase</keyword>
<dbReference type="InParanoid" id="E1Z5U2"/>
<dbReference type="PROSITE" id="PS00644">
    <property type="entry name" value="COMPLEX1_51K_1"/>
    <property type="match status" value="1"/>
</dbReference>
<dbReference type="PANTHER" id="PTHR11780:SF10">
    <property type="entry name" value="NADH DEHYDROGENASE [UBIQUINONE] FLAVOPROTEIN 1, MITOCHONDRIAL"/>
    <property type="match status" value="1"/>
</dbReference>
<feature type="region of interest" description="Disordered" evidence="14">
    <location>
        <begin position="266"/>
        <end position="291"/>
    </location>
</feature>
<reference evidence="16 17" key="1">
    <citation type="journal article" date="2010" name="Plant Cell">
        <title>The Chlorella variabilis NC64A genome reveals adaptation to photosymbiosis, coevolution with viruses, and cryptic sex.</title>
        <authorList>
            <person name="Blanc G."/>
            <person name="Duncan G."/>
            <person name="Agarkova I."/>
            <person name="Borodovsky M."/>
            <person name="Gurnon J."/>
            <person name="Kuo A."/>
            <person name="Lindquist E."/>
            <person name="Lucas S."/>
            <person name="Pangilinan J."/>
            <person name="Polle J."/>
            <person name="Salamov A."/>
            <person name="Terry A."/>
            <person name="Yamada T."/>
            <person name="Dunigan D.D."/>
            <person name="Grigoriev I.V."/>
            <person name="Claverie J.M."/>
            <person name="Van Etten J.L."/>
        </authorList>
    </citation>
    <scope>NUCLEOTIDE SEQUENCE [LARGE SCALE GENOMIC DNA]</scope>
    <source>
        <strain evidence="16 17">NC64A</strain>
    </source>
</reference>
<feature type="region of interest" description="Disordered" evidence="14">
    <location>
        <begin position="455"/>
        <end position="477"/>
    </location>
</feature>
<proteinExistence type="inferred from homology"/>
<evidence type="ECO:0000256" key="12">
    <source>
        <dbReference type="PROSITE-ProRule" id="PRU00176"/>
    </source>
</evidence>
<keyword evidence="4" id="KW-0004">4Fe-4S</keyword>
<evidence type="ECO:0000259" key="15">
    <source>
        <dbReference type="PROSITE" id="PS50102"/>
    </source>
</evidence>
<dbReference type="InterPro" id="IPR011537">
    <property type="entry name" value="NADH-UbQ_OxRdtase_suF"/>
</dbReference>
<dbReference type="GO" id="GO:0008137">
    <property type="term" value="F:NADH dehydrogenase (ubiquinone) activity"/>
    <property type="evidence" value="ECO:0007669"/>
    <property type="project" value="InterPro"/>
</dbReference>
<dbReference type="SUPFAM" id="SSF142984">
    <property type="entry name" value="Nqo1 middle domain-like"/>
    <property type="match status" value="1"/>
</dbReference>
<dbReference type="KEGG" id="cvr:CHLNCDRAFT_56910"/>
<dbReference type="InterPro" id="IPR037225">
    <property type="entry name" value="Nuo51_FMN-bd_sf"/>
</dbReference>
<dbReference type="Gene3D" id="1.20.1440.230">
    <property type="entry name" value="NADH-ubiquinone oxidoreductase 51kDa subunit, iron-sulphur binding domain"/>
    <property type="match status" value="1"/>
</dbReference>